<reference evidence="2" key="1">
    <citation type="journal article" date="2019" name="Curr. Biol.">
        <title>Genome Sequence of Striga asiatica Provides Insight into the Evolution of Plant Parasitism.</title>
        <authorList>
            <person name="Yoshida S."/>
            <person name="Kim S."/>
            <person name="Wafula E.K."/>
            <person name="Tanskanen J."/>
            <person name="Kim Y.M."/>
            <person name="Honaas L."/>
            <person name="Yang Z."/>
            <person name="Spallek T."/>
            <person name="Conn C.E."/>
            <person name="Ichihashi Y."/>
            <person name="Cheong K."/>
            <person name="Cui S."/>
            <person name="Der J.P."/>
            <person name="Gundlach H."/>
            <person name="Jiao Y."/>
            <person name="Hori C."/>
            <person name="Ishida J.K."/>
            <person name="Kasahara H."/>
            <person name="Kiba T."/>
            <person name="Kim M.S."/>
            <person name="Koo N."/>
            <person name="Laohavisit A."/>
            <person name="Lee Y.H."/>
            <person name="Lumba S."/>
            <person name="McCourt P."/>
            <person name="Mortimer J.C."/>
            <person name="Mutuku J.M."/>
            <person name="Nomura T."/>
            <person name="Sasaki-Sekimoto Y."/>
            <person name="Seto Y."/>
            <person name="Wang Y."/>
            <person name="Wakatake T."/>
            <person name="Sakakibara H."/>
            <person name="Demura T."/>
            <person name="Yamaguchi S."/>
            <person name="Yoneyama K."/>
            <person name="Manabe R.I."/>
            <person name="Nelson D.C."/>
            <person name="Schulman A.H."/>
            <person name="Timko M.P."/>
            <person name="dePamphilis C.W."/>
            <person name="Choi D."/>
            <person name="Shirasu K."/>
        </authorList>
    </citation>
    <scope>NUCLEOTIDE SEQUENCE [LARGE SCALE GENOMIC DNA]</scope>
    <source>
        <strain evidence="2">cv. UVA1</strain>
    </source>
</reference>
<dbReference type="AlphaFoldDB" id="A0A5A7P6Y7"/>
<keyword evidence="1" id="KW-0456">Lyase</keyword>
<sequence>MVKNKIHEATQDALVRIWWILSSVKQVAGGVEEGLGILKPDAAGLVTGKRRLEQAVLRRLLDSPRRRPVTPRLFRPSPKFVAFFLSNINERRREEITTKISQYV</sequence>
<organism evidence="1 2">
    <name type="scientific">Striga asiatica</name>
    <name type="common">Asiatic witchweed</name>
    <name type="synonym">Buchnera asiatica</name>
    <dbReference type="NCBI Taxonomy" id="4170"/>
    <lineage>
        <taxon>Eukaryota</taxon>
        <taxon>Viridiplantae</taxon>
        <taxon>Streptophyta</taxon>
        <taxon>Embryophyta</taxon>
        <taxon>Tracheophyta</taxon>
        <taxon>Spermatophyta</taxon>
        <taxon>Magnoliopsida</taxon>
        <taxon>eudicotyledons</taxon>
        <taxon>Gunneridae</taxon>
        <taxon>Pentapetalae</taxon>
        <taxon>asterids</taxon>
        <taxon>lamiids</taxon>
        <taxon>Lamiales</taxon>
        <taxon>Orobanchaceae</taxon>
        <taxon>Buchnereae</taxon>
        <taxon>Striga</taxon>
    </lineage>
</organism>
<dbReference type="Proteomes" id="UP000325081">
    <property type="component" value="Unassembled WGS sequence"/>
</dbReference>
<comment type="caution">
    <text evidence="1">The sequence shown here is derived from an EMBL/GenBank/DDBJ whole genome shotgun (WGS) entry which is preliminary data.</text>
</comment>
<proteinExistence type="predicted"/>
<accession>A0A5A7P6Y7</accession>
<protein>
    <submittedName>
        <fullName evidence="1">L-serine ammonia-lyase</fullName>
    </submittedName>
</protein>
<dbReference type="GO" id="GO:0016829">
    <property type="term" value="F:lyase activity"/>
    <property type="evidence" value="ECO:0007669"/>
    <property type="project" value="UniProtKB-KW"/>
</dbReference>
<evidence type="ECO:0000313" key="1">
    <source>
        <dbReference type="EMBL" id="GER28324.1"/>
    </source>
</evidence>
<keyword evidence="2" id="KW-1185">Reference proteome</keyword>
<dbReference type="EMBL" id="BKCP01002447">
    <property type="protein sequence ID" value="GER28324.1"/>
    <property type="molecule type" value="Genomic_DNA"/>
</dbReference>
<name>A0A5A7P6Y7_STRAF</name>
<evidence type="ECO:0000313" key="2">
    <source>
        <dbReference type="Proteomes" id="UP000325081"/>
    </source>
</evidence>
<gene>
    <name evidence="1" type="ORF">STAS_04114</name>
</gene>